<dbReference type="EMBL" id="CP113520">
    <property type="protein sequence ID" value="WAJ30691.1"/>
    <property type="molecule type" value="Genomic_DNA"/>
</dbReference>
<sequence length="205" mass="23654">MSKRESAKYKIDRRMGENIWGRPKSPVNRRQYGPGQHGQRRKGKMSDFGLQLRAKQKLKGYYGDVSEKQFRKIYEEAARRKGDTSENLIALLESRLDAVVYRAKFVPTIWAARQFVNHGHVNVNGRRTNIGSYTCKPGDVIEVRQKSKQLTVLIEATQLAERDVPDYIEADHNKMVATYTRAPGLHDVPYPVQMEPNLVVEFYSR</sequence>
<protein>
    <submittedName>
        <fullName evidence="1">30S ribosomal protein S4</fullName>
    </submittedName>
</protein>
<dbReference type="Proteomes" id="UP001163223">
    <property type="component" value="Chromosome"/>
</dbReference>
<proteinExistence type="predicted"/>
<reference evidence="1" key="1">
    <citation type="submission" date="2022-11" db="EMBL/GenBank/DDBJ databases">
        <title>beta-Carotene-producing bacterium, Jeongeuplla avenae sp. nov., alleviates the salt stress of Arabidopsis seedlings.</title>
        <authorList>
            <person name="Jiang L."/>
            <person name="Lee J."/>
        </authorList>
    </citation>
    <scope>NUCLEOTIDE SEQUENCE</scope>
    <source>
        <strain evidence="1">DY_R2A_6</strain>
    </source>
</reference>
<name>A0ACD4NUN0_9HYPH</name>
<gene>
    <name evidence="1" type="primary">rpsD</name>
    <name evidence="1" type="ORF">OXU80_10995</name>
</gene>
<accession>A0ACD4NUN0</accession>
<organism evidence="1 2">
    <name type="scientific">Antarcticirhabdus aurantiaca</name>
    <dbReference type="NCBI Taxonomy" id="2606717"/>
    <lineage>
        <taxon>Bacteria</taxon>
        <taxon>Pseudomonadati</taxon>
        <taxon>Pseudomonadota</taxon>
        <taxon>Alphaproteobacteria</taxon>
        <taxon>Hyphomicrobiales</taxon>
        <taxon>Aurantimonadaceae</taxon>
        <taxon>Antarcticirhabdus</taxon>
    </lineage>
</organism>
<keyword evidence="1" id="KW-0687">Ribonucleoprotein</keyword>
<evidence type="ECO:0000313" key="1">
    <source>
        <dbReference type="EMBL" id="WAJ30691.1"/>
    </source>
</evidence>
<keyword evidence="2" id="KW-1185">Reference proteome</keyword>
<evidence type="ECO:0000313" key="2">
    <source>
        <dbReference type="Proteomes" id="UP001163223"/>
    </source>
</evidence>
<keyword evidence="1" id="KW-0689">Ribosomal protein</keyword>